<comment type="caution">
    <text evidence="1">The sequence shown here is derived from an EMBL/GenBank/DDBJ whole genome shotgun (WGS) entry which is preliminary data.</text>
</comment>
<evidence type="ECO:0000313" key="1">
    <source>
        <dbReference type="EMBL" id="KAK9901848.1"/>
    </source>
</evidence>
<accession>A0AAW1VJ42</accession>
<dbReference type="Pfam" id="PF00687">
    <property type="entry name" value="Ribosomal_L1"/>
    <property type="match status" value="1"/>
</dbReference>
<dbReference type="Proteomes" id="UP001457282">
    <property type="component" value="Unassembled WGS sequence"/>
</dbReference>
<gene>
    <name evidence="1" type="ORF">M0R45_001907</name>
</gene>
<dbReference type="PANTHER" id="PTHR36427">
    <property type="entry name" value="54S RIBOSOMAL PROTEIN L1, MITOCHONDRIAL"/>
    <property type="match status" value="1"/>
</dbReference>
<organism evidence="1 2">
    <name type="scientific">Rubus argutus</name>
    <name type="common">Southern blackberry</name>
    <dbReference type="NCBI Taxonomy" id="59490"/>
    <lineage>
        <taxon>Eukaryota</taxon>
        <taxon>Viridiplantae</taxon>
        <taxon>Streptophyta</taxon>
        <taxon>Embryophyta</taxon>
        <taxon>Tracheophyta</taxon>
        <taxon>Spermatophyta</taxon>
        <taxon>Magnoliopsida</taxon>
        <taxon>eudicotyledons</taxon>
        <taxon>Gunneridae</taxon>
        <taxon>Pentapetalae</taxon>
        <taxon>rosids</taxon>
        <taxon>fabids</taxon>
        <taxon>Rosales</taxon>
        <taxon>Rosaceae</taxon>
        <taxon>Rosoideae</taxon>
        <taxon>Rosoideae incertae sedis</taxon>
        <taxon>Rubus</taxon>
    </lineage>
</organism>
<proteinExistence type="predicted"/>
<dbReference type="InterPro" id="IPR016095">
    <property type="entry name" value="Ribosomal_uL1_3-a/b-sand"/>
</dbReference>
<dbReference type="InterPro" id="IPR028364">
    <property type="entry name" value="Ribosomal_uL1/biogenesis"/>
</dbReference>
<sequence>MTSTITARALRVTAQRGFRSENRRRKIFGAVDVVEDRGGCGGCGSRGGDALTSLFEFFFVFNFEFDLVQAVRGNMTLPHGSGKVVRVAFFAEGADADEARAAGADIDGGVDLVEEIASKNQPLLLLIYCHVY</sequence>
<evidence type="ECO:0000313" key="2">
    <source>
        <dbReference type="Proteomes" id="UP001457282"/>
    </source>
</evidence>
<keyword evidence="2" id="KW-1185">Reference proteome</keyword>
<name>A0AAW1VJ42_RUBAR</name>
<dbReference type="AlphaFoldDB" id="A0AAW1VJ42"/>
<dbReference type="SUPFAM" id="SSF56808">
    <property type="entry name" value="Ribosomal protein L1"/>
    <property type="match status" value="1"/>
</dbReference>
<dbReference type="Gene3D" id="3.40.50.790">
    <property type="match status" value="1"/>
</dbReference>
<protein>
    <submittedName>
        <fullName evidence="1">Uncharacterized protein</fullName>
    </submittedName>
</protein>
<dbReference type="EMBL" id="JBEDUW010000279">
    <property type="protein sequence ID" value="KAK9901848.1"/>
    <property type="molecule type" value="Genomic_DNA"/>
</dbReference>
<dbReference type="PANTHER" id="PTHR36427:SF4">
    <property type="entry name" value="RIBOSOMAL PROTEIN L1P_L10E FAMILY"/>
    <property type="match status" value="1"/>
</dbReference>
<reference evidence="1 2" key="1">
    <citation type="journal article" date="2023" name="G3 (Bethesda)">
        <title>A chromosome-length genome assembly and annotation of blackberry (Rubus argutus, cv. 'Hillquist').</title>
        <authorList>
            <person name="Bruna T."/>
            <person name="Aryal R."/>
            <person name="Dudchenko O."/>
            <person name="Sargent D.J."/>
            <person name="Mead D."/>
            <person name="Buti M."/>
            <person name="Cavallini A."/>
            <person name="Hytonen T."/>
            <person name="Andres J."/>
            <person name="Pham M."/>
            <person name="Weisz D."/>
            <person name="Mascagni F."/>
            <person name="Usai G."/>
            <person name="Natali L."/>
            <person name="Bassil N."/>
            <person name="Fernandez G.E."/>
            <person name="Lomsadze A."/>
            <person name="Armour M."/>
            <person name="Olukolu B."/>
            <person name="Poorten T."/>
            <person name="Britton C."/>
            <person name="Davik J."/>
            <person name="Ashrafi H."/>
            <person name="Aiden E.L."/>
            <person name="Borodovsky M."/>
            <person name="Worthington M."/>
        </authorList>
    </citation>
    <scope>NUCLEOTIDE SEQUENCE [LARGE SCALE GENOMIC DNA]</scope>
    <source>
        <strain evidence="1">PI 553951</strain>
    </source>
</reference>
<dbReference type="InterPro" id="IPR023674">
    <property type="entry name" value="Ribosomal_uL1-like"/>
</dbReference>